<feature type="signal peptide" evidence="1">
    <location>
        <begin position="1"/>
        <end position="16"/>
    </location>
</feature>
<dbReference type="Proteomes" id="UP000240971">
    <property type="component" value="Unassembled WGS sequence"/>
</dbReference>
<sequence length="237" mass="26640">MLLPVAVVLVVNTLFAQQATEVNQKIQMENALESFSTSRSYFITNGFGAPGNTVGTPYLYAGWSNMWLDSMDNKPVKHSVTYPANFDLDKNMLIIKSGDNKAFAPETQHVQAFHFQQGDTIQYFVRVKMEDANKFLQRLAAGKYTLVKDAKVLFMRANYEDKGMVQTGKKYDEYKKEYTYYLVKDGVPVKISLKKKSFISALGNDSKALAAAKKFLETYNGAFDEAAAIEITEALNQ</sequence>
<accession>A0A2P8HN66</accession>
<keyword evidence="3" id="KW-1185">Reference proteome</keyword>
<dbReference type="EMBL" id="PYAW01000002">
    <property type="protein sequence ID" value="PSL47637.1"/>
    <property type="molecule type" value="Genomic_DNA"/>
</dbReference>
<proteinExistence type="predicted"/>
<gene>
    <name evidence="2" type="ORF">CLV51_102494</name>
</gene>
<dbReference type="AlphaFoldDB" id="A0A2P8HN66"/>
<evidence type="ECO:0000256" key="1">
    <source>
        <dbReference type="SAM" id="SignalP"/>
    </source>
</evidence>
<name>A0A2P8HN66_CHINA</name>
<organism evidence="2 3">
    <name type="scientific">Chitinophaga niastensis</name>
    <dbReference type="NCBI Taxonomy" id="536980"/>
    <lineage>
        <taxon>Bacteria</taxon>
        <taxon>Pseudomonadati</taxon>
        <taxon>Bacteroidota</taxon>
        <taxon>Chitinophagia</taxon>
        <taxon>Chitinophagales</taxon>
        <taxon>Chitinophagaceae</taxon>
        <taxon>Chitinophaga</taxon>
    </lineage>
</organism>
<evidence type="ECO:0000313" key="2">
    <source>
        <dbReference type="EMBL" id="PSL47637.1"/>
    </source>
</evidence>
<keyword evidence="1" id="KW-0732">Signal</keyword>
<comment type="caution">
    <text evidence="2">The sequence shown here is derived from an EMBL/GenBank/DDBJ whole genome shotgun (WGS) entry which is preliminary data.</text>
</comment>
<feature type="chain" id="PRO_5015129491" evidence="1">
    <location>
        <begin position="17"/>
        <end position="237"/>
    </location>
</feature>
<protein>
    <submittedName>
        <fullName evidence="2">Uncharacterized protein</fullName>
    </submittedName>
</protein>
<evidence type="ECO:0000313" key="3">
    <source>
        <dbReference type="Proteomes" id="UP000240971"/>
    </source>
</evidence>
<reference evidence="2 3" key="1">
    <citation type="submission" date="2018-03" db="EMBL/GenBank/DDBJ databases">
        <title>Genomic Encyclopedia of Archaeal and Bacterial Type Strains, Phase II (KMG-II): from individual species to whole genera.</title>
        <authorList>
            <person name="Goeker M."/>
        </authorList>
    </citation>
    <scope>NUCLEOTIDE SEQUENCE [LARGE SCALE GENOMIC DNA]</scope>
    <source>
        <strain evidence="2 3">DSM 24859</strain>
    </source>
</reference>